<dbReference type="GO" id="GO:0016491">
    <property type="term" value="F:oxidoreductase activity"/>
    <property type="evidence" value="ECO:0007669"/>
    <property type="project" value="UniProtKB-KW"/>
</dbReference>
<feature type="transmembrane region" description="Helical" evidence="3">
    <location>
        <begin position="6"/>
        <end position="25"/>
    </location>
</feature>
<evidence type="ECO:0000313" key="6">
    <source>
        <dbReference type="Proteomes" id="UP000239872"/>
    </source>
</evidence>
<dbReference type="Pfam" id="PF07992">
    <property type="entry name" value="Pyr_redox_2"/>
    <property type="match status" value="1"/>
</dbReference>
<dbReference type="InterPro" id="IPR036188">
    <property type="entry name" value="FAD/NAD-bd_sf"/>
</dbReference>
<evidence type="ECO:0000256" key="2">
    <source>
        <dbReference type="ARBA" id="ARBA00023002"/>
    </source>
</evidence>
<organism evidence="5 6">
    <name type="scientific">Flavipsychrobacter stenotrophus</name>
    <dbReference type="NCBI Taxonomy" id="2077091"/>
    <lineage>
        <taxon>Bacteria</taxon>
        <taxon>Pseudomonadati</taxon>
        <taxon>Bacteroidota</taxon>
        <taxon>Chitinophagia</taxon>
        <taxon>Chitinophagales</taxon>
        <taxon>Chitinophagaceae</taxon>
        <taxon>Flavipsychrobacter</taxon>
    </lineage>
</organism>
<protein>
    <submittedName>
        <fullName evidence="5">Pyridine nucleotide-disulfide oxidoreductase</fullName>
    </submittedName>
</protein>
<dbReference type="Proteomes" id="UP000239872">
    <property type="component" value="Unassembled WGS sequence"/>
</dbReference>
<dbReference type="PRINTS" id="PR00469">
    <property type="entry name" value="PNDRDTASEII"/>
</dbReference>
<keyword evidence="6" id="KW-1185">Reference proteome</keyword>
<keyword evidence="2" id="KW-0560">Oxidoreductase</keyword>
<gene>
    <name evidence="5" type="ORF">CJD36_020250</name>
</gene>
<keyword evidence="3" id="KW-0472">Membrane</keyword>
<evidence type="ECO:0000256" key="1">
    <source>
        <dbReference type="ARBA" id="ARBA00022630"/>
    </source>
</evidence>
<keyword evidence="1" id="KW-0285">Flavoprotein</keyword>
<dbReference type="InterPro" id="IPR050097">
    <property type="entry name" value="Ferredoxin-NADP_redctase_2"/>
</dbReference>
<dbReference type="RefSeq" id="WP_105041126.1">
    <property type="nucleotide sequence ID" value="NZ_PPSL01000007.1"/>
</dbReference>
<comment type="caution">
    <text evidence="5">The sequence shown here is derived from an EMBL/GenBank/DDBJ whole genome shotgun (WGS) entry which is preliminary data.</text>
</comment>
<accession>A0A2S7SQQ5</accession>
<reference evidence="5 6" key="1">
    <citation type="submission" date="2018-01" db="EMBL/GenBank/DDBJ databases">
        <title>A novel member of the phylum Bacteroidetes isolated from glacier ice.</title>
        <authorList>
            <person name="Liu Q."/>
            <person name="Xin Y.-H."/>
        </authorList>
    </citation>
    <scope>NUCLEOTIDE SEQUENCE [LARGE SCALE GENOMIC DNA]</scope>
    <source>
        <strain evidence="5 6">RB1R16</strain>
    </source>
</reference>
<proteinExistence type="predicted"/>
<evidence type="ECO:0000313" key="5">
    <source>
        <dbReference type="EMBL" id="PQJ09220.1"/>
    </source>
</evidence>
<keyword evidence="3" id="KW-1133">Transmembrane helix</keyword>
<feature type="domain" description="FAD/NAD(P)-binding" evidence="4">
    <location>
        <begin position="7"/>
        <end position="286"/>
    </location>
</feature>
<name>A0A2S7SQQ5_9BACT</name>
<dbReference type="PRINTS" id="PR00368">
    <property type="entry name" value="FADPNR"/>
</dbReference>
<dbReference type="SUPFAM" id="SSF51905">
    <property type="entry name" value="FAD/NAD(P)-binding domain"/>
    <property type="match status" value="1"/>
</dbReference>
<dbReference type="AlphaFoldDB" id="A0A2S7SQQ5"/>
<evidence type="ECO:0000259" key="4">
    <source>
        <dbReference type="Pfam" id="PF07992"/>
    </source>
</evidence>
<dbReference type="PANTHER" id="PTHR48105">
    <property type="entry name" value="THIOREDOXIN REDUCTASE 1-RELATED-RELATED"/>
    <property type="match status" value="1"/>
</dbReference>
<dbReference type="EMBL" id="PPSL01000007">
    <property type="protein sequence ID" value="PQJ09220.1"/>
    <property type="molecule type" value="Genomic_DNA"/>
</dbReference>
<sequence>MKQEKVFDVIIIGGSYSGLAAGMALGRALRRVLIIDSGNPCNKQTPHSHNFLTNDGKTPREIANLARQQVRMYDTVTILDASVTGASKIEKGFDIQVNTGDRFTASKLVFATGIKDILPDIPGFAECWGISVIHCPYCHGYEVRYQKTGILANGDSGFEQSSLISNWTNDLTLYTNGRSTLNDLQKAKLQKHNITIVEAEIERIEHENGHVQRVVFTDGRKESLNALYARLPFAQQSTISQELGCELTTDGYIKIDAAQKTTIHGVYACGDNTTRMRTVANAVSMGTTSGLMVNKELIEEIF</sequence>
<dbReference type="OrthoDB" id="9806179at2"/>
<evidence type="ECO:0000256" key="3">
    <source>
        <dbReference type="SAM" id="Phobius"/>
    </source>
</evidence>
<dbReference type="InterPro" id="IPR023753">
    <property type="entry name" value="FAD/NAD-binding_dom"/>
</dbReference>
<dbReference type="Gene3D" id="3.50.50.60">
    <property type="entry name" value="FAD/NAD(P)-binding domain"/>
    <property type="match status" value="2"/>
</dbReference>
<keyword evidence="3" id="KW-0812">Transmembrane</keyword>